<evidence type="ECO:0000256" key="5">
    <source>
        <dbReference type="PROSITE-ProRule" id="PRU00289"/>
    </source>
</evidence>
<dbReference type="PROSITE" id="PS50901">
    <property type="entry name" value="FTSK"/>
    <property type="match status" value="1"/>
</dbReference>
<dbReference type="PATRIC" id="fig|1618482.3.peg.326"/>
<protein>
    <submittedName>
        <fullName evidence="8">Cell division protein FtsK/SpoIIIE</fullName>
    </submittedName>
</protein>
<reference evidence="8 9" key="1">
    <citation type="journal article" date="2015" name="Nature">
        <title>rRNA introns, odd ribosomes, and small enigmatic genomes across a large radiation of phyla.</title>
        <authorList>
            <person name="Brown C.T."/>
            <person name="Hug L.A."/>
            <person name="Thomas B.C."/>
            <person name="Sharon I."/>
            <person name="Castelle C.J."/>
            <person name="Singh A."/>
            <person name="Wilkins M.J."/>
            <person name="Williams K.H."/>
            <person name="Banfield J.F."/>
        </authorList>
    </citation>
    <scope>NUCLEOTIDE SEQUENCE [LARGE SCALE GENOMIC DNA]</scope>
</reference>
<dbReference type="SMART" id="SM00382">
    <property type="entry name" value="AAA"/>
    <property type="match status" value="1"/>
</dbReference>
<evidence type="ECO:0000256" key="3">
    <source>
        <dbReference type="ARBA" id="ARBA00022840"/>
    </source>
</evidence>
<dbReference type="CDD" id="cd01127">
    <property type="entry name" value="TrwB_TraG_TraD_VirD4"/>
    <property type="match status" value="1"/>
</dbReference>
<dbReference type="InterPro" id="IPR018541">
    <property type="entry name" value="Ftsk_gamma"/>
</dbReference>
<dbReference type="InterPro" id="IPR003593">
    <property type="entry name" value="AAA+_ATPase"/>
</dbReference>
<feature type="transmembrane region" description="Helical" evidence="6">
    <location>
        <begin position="60"/>
        <end position="80"/>
    </location>
</feature>
<dbReference type="PANTHER" id="PTHR22683">
    <property type="entry name" value="SPORULATION PROTEIN RELATED"/>
    <property type="match status" value="1"/>
</dbReference>
<dbReference type="SUPFAM" id="SSF46785">
    <property type="entry name" value="Winged helix' DNA-binding domain"/>
    <property type="match status" value="1"/>
</dbReference>
<dbReference type="GO" id="GO:0003677">
    <property type="term" value="F:DNA binding"/>
    <property type="evidence" value="ECO:0007669"/>
    <property type="project" value="UniProtKB-KW"/>
</dbReference>
<organism evidence="8 9">
    <name type="scientific">Candidatus Roizmanbacteria bacterium GW2011_GWB1_40_7</name>
    <dbReference type="NCBI Taxonomy" id="1618482"/>
    <lineage>
        <taxon>Bacteria</taxon>
        <taxon>Candidatus Roizmaniibacteriota</taxon>
    </lineage>
</organism>
<gene>
    <name evidence="8" type="ORF">UU14_C0005G0071</name>
</gene>
<sequence>MSKRRRSYHRKKLNAFKLKKGTTYTIVSVVLFSIAGVLLVSLLQPDSPMLSVVASNMTTWFGQLVFVIPIILISLGLLFFRLKMFFAQPHVTLGLFLVCLSVLGMGQSGQIGEELWKNLSFFISEAGAWVLFLGTLIIGFAIFLNTSLDEIFYFLISLSQDVLSMASKAFERRTKSADGFSTKEMQVKGGSVPAPVGSNMKATNAVPHTQTTSESSRDLSGLASTIINKPGEEYTWEYPPLSLLSESKATEADAGDVKKNATVIEQTLDSFGIRARVIEVNLGPAVTQYALEIALGTKLSKITSLANDLALALAAPTGQIRIEAPIPGRSLVGVEVPNRSLRVVTLREMLMTETLRQQESKLAVALGLDVAGQPIIVDLATMPHMLIAGTTGSGKSVMMNSIISSLLFRTTPAEVRMILIDPKRVEMTTYNDIPHLLTPVIVEPDQTLSALKWAMAEMDRRYKMFAQAGARNILSYNQAKGYQEIPYIVIIIDELADLMIFAAAEVEDAVTRLAQMARATGIHLVVSTQRPSVNVITGLIKANIPARVSFNVSSMIDSRVILDTPGAEKLLGRGDMLFIPPTQSKPVRVQGTFVSEKEVKQLVEFLKRKVKAQGIPIEYTEEVIQQEVTITKPSGLVETTEGKDPKYLEAQQIVIQYDRASASLLQRRLKVGYARAARILDQLEAARIVGPAEGSKPREVLIRGGDVSPQ</sequence>
<dbReference type="SMART" id="SM00843">
    <property type="entry name" value="Ftsk_gamma"/>
    <property type="match status" value="1"/>
</dbReference>
<keyword evidence="8" id="KW-0131">Cell cycle</keyword>
<dbReference type="Proteomes" id="UP000034664">
    <property type="component" value="Unassembled WGS sequence"/>
</dbReference>
<dbReference type="PANTHER" id="PTHR22683:SF41">
    <property type="entry name" value="DNA TRANSLOCASE FTSK"/>
    <property type="match status" value="1"/>
</dbReference>
<evidence type="ECO:0000256" key="1">
    <source>
        <dbReference type="ARBA" id="ARBA00006474"/>
    </source>
</evidence>
<keyword evidence="6" id="KW-0472">Membrane</keyword>
<dbReference type="Gene3D" id="1.10.10.10">
    <property type="entry name" value="Winged helix-like DNA-binding domain superfamily/Winged helix DNA-binding domain"/>
    <property type="match status" value="1"/>
</dbReference>
<dbReference type="InterPro" id="IPR002543">
    <property type="entry name" value="FtsK_dom"/>
</dbReference>
<evidence type="ECO:0000313" key="9">
    <source>
        <dbReference type="Proteomes" id="UP000034664"/>
    </source>
</evidence>
<dbReference type="EMBL" id="LBZM01000005">
    <property type="protein sequence ID" value="KKR72503.1"/>
    <property type="molecule type" value="Genomic_DNA"/>
</dbReference>
<feature type="transmembrane region" description="Helical" evidence="6">
    <location>
        <begin position="126"/>
        <end position="144"/>
    </location>
</feature>
<dbReference type="Gene3D" id="3.30.980.40">
    <property type="match status" value="1"/>
</dbReference>
<dbReference type="InterPro" id="IPR027417">
    <property type="entry name" value="P-loop_NTPase"/>
</dbReference>
<dbReference type="InterPro" id="IPR041027">
    <property type="entry name" value="FtsK_alpha"/>
</dbReference>
<evidence type="ECO:0000256" key="2">
    <source>
        <dbReference type="ARBA" id="ARBA00022741"/>
    </source>
</evidence>
<feature type="domain" description="FtsK" evidence="7">
    <location>
        <begin position="372"/>
        <end position="559"/>
    </location>
</feature>
<keyword evidence="6" id="KW-1133">Transmembrane helix</keyword>
<dbReference type="InterPro" id="IPR036388">
    <property type="entry name" value="WH-like_DNA-bd_sf"/>
</dbReference>
<name>A0A0G0T641_9BACT</name>
<keyword evidence="8" id="KW-0132">Cell division</keyword>
<dbReference type="InterPro" id="IPR036390">
    <property type="entry name" value="WH_DNA-bd_sf"/>
</dbReference>
<dbReference type="InterPro" id="IPR050206">
    <property type="entry name" value="FtsK/SpoIIIE/SftA"/>
</dbReference>
<dbReference type="GO" id="GO:0051301">
    <property type="term" value="P:cell division"/>
    <property type="evidence" value="ECO:0007669"/>
    <property type="project" value="UniProtKB-KW"/>
</dbReference>
<dbReference type="Pfam" id="PF01580">
    <property type="entry name" value="FtsK_SpoIIIE"/>
    <property type="match status" value="1"/>
</dbReference>
<feature type="transmembrane region" description="Helical" evidence="6">
    <location>
        <begin position="21"/>
        <end position="40"/>
    </location>
</feature>
<dbReference type="GO" id="GO:0005524">
    <property type="term" value="F:ATP binding"/>
    <property type="evidence" value="ECO:0007669"/>
    <property type="project" value="UniProtKB-UniRule"/>
</dbReference>
<evidence type="ECO:0000313" key="8">
    <source>
        <dbReference type="EMBL" id="KKR72503.1"/>
    </source>
</evidence>
<keyword evidence="6" id="KW-0812">Transmembrane</keyword>
<feature type="binding site" evidence="5">
    <location>
        <begin position="389"/>
        <end position="396"/>
    </location>
    <ligand>
        <name>ATP</name>
        <dbReference type="ChEBI" id="CHEBI:30616"/>
    </ligand>
</feature>
<comment type="similarity">
    <text evidence="1">Belongs to the FtsK/SpoIIIE/SftA family.</text>
</comment>
<dbReference type="Gene3D" id="3.40.50.300">
    <property type="entry name" value="P-loop containing nucleotide triphosphate hydrolases"/>
    <property type="match status" value="1"/>
</dbReference>
<keyword evidence="3 5" id="KW-0067">ATP-binding</keyword>
<dbReference type="Pfam" id="PF09397">
    <property type="entry name" value="FtsK_gamma"/>
    <property type="match status" value="1"/>
</dbReference>
<keyword evidence="4" id="KW-0238">DNA-binding</keyword>
<comment type="caution">
    <text evidence="8">The sequence shown here is derived from an EMBL/GenBank/DDBJ whole genome shotgun (WGS) entry which is preliminary data.</text>
</comment>
<proteinExistence type="inferred from homology"/>
<dbReference type="AlphaFoldDB" id="A0A0G0T641"/>
<evidence type="ECO:0000259" key="7">
    <source>
        <dbReference type="PROSITE" id="PS50901"/>
    </source>
</evidence>
<evidence type="ECO:0000256" key="4">
    <source>
        <dbReference type="ARBA" id="ARBA00023125"/>
    </source>
</evidence>
<dbReference type="Pfam" id="PF17854">
    <property type="entry name" value="FtsK_alpha"/>
    <property type="match status" value="1"/>
</dbReference>
<evidence type="ECO:0000256" key="6">
    <source>
        <dbReference type="SAM" id="Phobius"/>
    </source>
</evidence>
<keyword evidence="2 5" id="KW-0547">Nucleotide-binding</keyword>
<dbReference type="SUPFAM" id="SSF52540">
    <property type="entry name" value="P-loop containing nucleoside triphosphate hydrolases"/>
    <property type="match status" value="1"/>
</dbReference>
<accession>A0A0G0T641</accession>